<evidence type="ECO:0000313" key="7">
    <source>
        <dbReference type="Proteomes" id="UP000007819"/>
    </source>
</evidence>
<dbReference type="GO" id="GO:0016010">
    <property type="term" value="C:dystrophin-associated glycoprotein complex"/>
    <property type="evidence" value="ECO:0007669"/>
    <property type="project" value="TreeGrafter"/>
</dbReference>
<sequence>MRLNLNSTEESDIKEECLDGIKAKTGLVRVNDSNRGSLTVRLVLTLECLKLQKQEVVDNHHSSSSSSSEDTVDNYQPSPNYYLRYVTVARKNGSLGISVKGGQENSLPILISRIPEGGAAYHTKRLFVGDAIIKVNDQLITNACHDAALHILRNSGNHVTLLVKHYKAAAPFLLGGRGNGSKNNNNNGESDTEDGPWMDYLIIPLMMGYVTRYVQGTDKLRRNGFEVHGMNDLNSTIIHCDNVKSLSEWVKLISENIANLSEIQIKLYNLNFGINEKIEYMGWVNEGVLNNNHPWQSYCARFMIIRGRDVLLFDTPPMSITEWLDCGVVYKLYESMLRLVKDAENVDQRQNCFLLQTSNGVSRYFSMETKQGLLDVQCAWHRSICTSMMHIKSRTFYVLFGNNQQPSNLILDWDNGFTLYDNWTNSNVWTYKFSELRGSSDDHISRLKLHFNDNGCIETKELVCQDLQSLLFCVHAFLTAKVVSVDPSYLNIEGIQQL</sequence>
<dbReference type="InterPro" id="IPR001478">
    <property type="entry name" value="PDZ"/>
</dbReference>
<name>A0A8R2B4K9_ACYPI</name>
<reference evidence="6" key="2">
    <citation type="submission" date="2022-06" db="UniProtKB">
        <authorList>
            <consortium name="EnsemblMetazoa"/>
        </authorList>
    </citation>
    <scope>IDENTIFICATION</scope>
</reference>
<dbReference type="PROSITE" id="PS50106">
    <property type="entry name" value="PDZ"/>
    <property type="match status" value="1"/>
</dbReference>
<evidence type="ECO:0000256" key="4">
    <source>
        <dbReference type="ARBA" id="ARBA00023212"/>
    </source>
</evidence>
<dbReference type="GeneID" id="100167319"/>
<dbReference type="OrthoDB" id="9975356at2759"/>
<dbReference type="Gene3D" id="2.30.29.30">
    <property type="entry name" value="Pleckstrin-homology domain (PH domain)/Phosphotyrosine-binding domain (PTB)"/>
    <property type="match status" value="1"/>
</dbReference>
<keyword evidence="4" id="KW-0206">Cytoskeleton</keyword>
<dbReference type="SMART" id="SM00228">
    <property type="entry name" value="PDZ"/>
    <property type="match status" value="1"/>
</dbReference>
<dbReference type="GO" id="GO:0005856">
    <property type="term" value="C:cytoskeleton"/>
    <property type="evidence" value="ECO:0007669"/>
    <property type="project" value="UniProtKB-SubCell"/>
</dbReference>
<comment type="subcellular location">
    <subcellularLocation>
        <location evidence="1">Cytoplasm</location>
        <location evidence="1">Cytoskeleton</location>
    </subcellularLocation>
</comment>
<proteinExistence type="inferred from homology"/>
<dbReference type="CTD" id="6854"/>
<dbReference type="InterPro" id="IPR036034">
    <property type="entry name" value="PDZ_sf"/>
</dbReference>
<dbReference type="Proteomes" id="UP000007819">
    <property type="component" value="Chromosome A1"/>
</dbReference>
<dbReference type="Pfam" id="PF23012">
    <property type="entry name" value="Syntrophin_4th"/>
    <property type="match status" value="1"/>
</dbReference>
<keyword evidence="7" id="KW-1185">Reference proteome</keyword>
<evidence type="ECO:0000256" key="3">
    <source>
        <dbReference type="ARBA" id="ARBA00022490"/>
    </source>
</evidence>
<dbReference type="SUPFAM" id="SSF50729">
    <property type="entry name" value="PH domain-like"/>
    <property type="match status" value="1"/>
</dbReference>
<dbReference type="AlphaFoldDB" id="A0A8R2B4K9"/>
<reference evidence="7" key="1">
    <citation type="submission" date="2010-06" db="EMBL/GenBank/DDBJ databases">
        <authorList>
            <person name="Jiang H."/>
            <person name="Abraham K."/>
            <person name="Ali S."/>
            <person name="Alsbrooks S.L."/>
            <person name="Anim B.N."/>
            <person name="Anosike U.S."/>
            <person name="Attaway T."/>
            <person name="Bandaranaike D.P."/>
            <person name="Battles P.K."/>
            <person name="Bell S.N."/>
            <person name="Bell A.V."/>
            <person name="Beltran B."/>
            <person name="Bickham C."/>
            <person name="Bustamante Y."/>
            <person name="Caleb T."/>
            <person name="Canada A."/>
            <person name="Cardenas V."/>
            <person name="Carter K."/>
            <person name="Chacko J."/>
            <person name="Chandrabose M.N."/>
            <person name="Chavez D."/>
            <person name="Chavez A."/>
            <person name="Chen L."/>
            <person name="Chu H.-S."/>
            <person name="Claassen K.J."/>
            <person name="Cockrell R."/>
            <person name="Collins M."/>
            <person name="Cooper J.A."/>
            <person name="Cree A."/>
            <person name="Curry S.M."/>
            <person name="Da Y."/>
            <person name="Dao M.D."/>
            <person name="Das B."/>
            <person name="Davila M.-L."/>
            <person name="Davy-Carroll L."/>
            <person name="Denson S."/>
            <person name="Dinh H."/>
            <person name="Ebong V.E."/>
            <person name="Edwards J.R."/>
            <person name="Egan A."/>
            <person name="El-Daye J."/>
            <person name="Escobedo L."/>
            <person name="Fernandez S."/>
            <person name="Fernando P.R."/>
            <person name="Flagg N."/>
            <person name="Forbes L.D."/>
            <person name="Fowler R.G."/>
            <person name="Fu Q."/>
            <person name="Gabisi R.A."/>
            <person name="Ganer J."/>
            <person name="Garbino Pronczuk A."/>
            <person name="Garcia R.M."/>
            <person name="Garner T."/>
            <person name="Garrett T.E."/>
            <person name="Gonzalez D.A."/>
            <person name="Hamid H."/>
            <person name="Hawkins E.S."/>
            <person name="Hirani K."/>
            <person name="Hogues M.E."/>
            <person name="Hollins B."/>
            <person name="Hsiao C.-H."/>
            <person name="Jabil R."/>
            <person name="James M.L."/>
            <person name="Jhangiani S.N."/>
            <person name="Johnson B."/>
            <person name="Johnson Q."/>
            <person name="Joshi V."/>
            <person name="Kalu J.B."/>
            <person name="Kam C."/>
            <person name="Kashfia A."/>
            <person name="Keebler J."/>
            <person name="Kisamo H."/>
            <person name="Kovar C.L."/>
            <person name="Lago L.A."/>
            <person name="Lai C.-Y."/>
            <person name="Laidlaw J."/>
            <person name="Lara F."/>
            <person name="Le T.-K."/>
            <person name="Lee S.L."/>
            <person name="Legall F.H."/>
            <person name="Lemon S.J."/>
            <person name="Lewis L.R."/>
            <person name="Li B."/>
            <person name="Liu Y."/>
            <person name="Liu Y.-S."/>
            <person name="Lopez J."/>
            <person name="Lozado R.J."/>
            <person name="Lu J."/>
            <person name="Madu R.C."/>
            <person name="Maheshwari M."/>
            <person name="Maheshwari R."/>
            <person name="Malloy K."/>
            <person name="Martinez E."/>
            <person name="Mathew T."/>
            <person name="Mercado I.C."/>
            <person name="Mercado C."/>
            <person name="Meyer B."/>
            <person name="Montgomery K."/>
            <person name="Morgan M.B."/>
            <person name="Munidasa M."/>
            <person name="Nazareth L.V."/>
            <person name="Nelson J."/>
            <person name="Ng B.M."/>
            <person name="Nguyen N.B."/>
            <person name="Nguyen P.Q."/>
            <person name="Nguyen T."/>
            <person name="Obregon M."/>
            <person name="Okwuonu G.O."/>
            <person name="Onwere C.G."/>
            <person name="Orozco G."/>
            <person name="Parra A."/>
            <person name="Patel S."/>
            <person name="Patil S."/>
            <person name="Perez A."/>
            <person name="Perez Y."/>
            <person name="Pham C."/>
            <person name="Primus E.L."/>
            <person name="Pu L.-L."/>
            <person name="Puazo M."/>
            <person name="Qin X."/>
            <person name="Quiroz J.B."/>
            <person name="Reese J."/>
            <person name="Richards S."/>
            <person name="Rives C.M."/>
            <person name="Robberts R."/>
            <person name="Ruiz S.J."/>
            <person name="Ruiz M.J."/>
            <person name="Santibanez J."/>
            <person name="Schneider B.W."/>
            <person name="Sisson I."/>
            <person name="Smith M."/>
            <person name="Sodergren E."/>
            <person name="Song X.-Z."/>
            <person name="Song B.B."/>
            <person name="Summersgill H."/>
            <person name="Thelus R."/>
            <person name="Thornton R.D."/>
            <person name="Trejos Z.Y."/>
            <person name="Usmani K."/>
            <person name="Vattathil S."/>
            <person name="Villasana D."/>
            <person name="Walker D.L."/>
            <person name="Wang S."/>
            <person name="Wang K."/>
            <person name="White C.S."/>
            <person name="Williams A.C."/>
            <person name="Williamson J."/>
            <person name="Wilson K."/>
            <person name="Woghiren I.O."/>
            <person name="Woodworth J.R."/>
            <person name="Worley K.C."/>
            <person name="Wright R.A."/>
            <person name="Wu W."/>
            <person name="Young L."/>
            <person name="Zhang L."/>
            <person name="Zhang J."/>
            <person name="Zhu Y."/>
            <person name="Muzny D.M."/>
            <person name="Weinstock G."/>
            <person name="Gibbs R.A."/>
        </authorList>
    </citation>
    <scope>NUCLEOTIDE SEQUENCE [LARGE SCALE GENOMIC DNA]</scope>
    <source>
        <strain evidence="7">LSR1</strain>
    </source>
</reference>
<dbReference type="GO" id="GO:0005198">
    <property type="term" value="F:structural molecule activity"/>
    <property type="evidence" value="ECO:0007669"/>
    <property type="project" value="InterPro"/>
</dbReference>
<dbReference type="Gene3D" id="2.30.42.10">
    <property type="match status" value="1"/>
</dbReference>
<dbReference type="InterPro" id="IPR055108">
    <property type="entry name" value="Syntrophin_4th"/>
</dbReference>
<accession>A0A8R2B4K9</accession>
<keyword evidence="3" id="KW-0963">Cytoplasm</keyword>
<protein>
    <recommendedName>
        <fullName evidence="5">PDZ domain-containing protein</fullName>
    </recommendedName>
</protein>
<dbReference type="InterPro" id="IPR015482">
    <property type="entry name" value="Syntrophin"/>
</dbReference>
<dbReference type="PANTHER" id="PTHR10554:SF1">
    <property type="entry name" value="FI16515P1"/>
    <property type="match status" value="1"/>
</dbReference>
<evidence type="ECO:0000256" key="2">
    <source>
        <dbReference type="ARBA" id="ARBA00010798"/>
    </source>
</evidence>
<dbReference type="KEGG" id="api:100167319"/>
<dbReference type="SUPFAM" id="SSF50156">
    <property type="entry name" value="PDZ domain-like"/>
    <property type="match status" value="1"/>
</dbReference>
<dbReference type="Pfam" id="PF00595">
    <property type="entry name" value="PDZ"/>
    <property type="match status" value="1"/>
</dbReference>
<dbReference type="EnsemblMetazoa" id="XM_008183227.3">
    <property type="protein sequence ID" value="XP_008181449.2"/>
    <property type="gene ID" value="LOC100167319"/>
</dbReference>
<evidence type="ECO:0000256" key="1">
    <source>
        <dbReference type="ARBA" id="ARBA00004245"/>
    </source>
</evidence>
<evidence type="ECO:0000313" key="6">
    <source>
        <dbReference type="EnsemblMetazoa" id="XP_008181449.2"/>
    </source>
</evidence>
<feature type="domain" description="PDZ" evidence="5">
    <location>
        <begin position="85"/>
        <end position="167"/>
    </location>
</feature>
<dbReference type="PANTHER" id="PTHR10554">
    <property type="entry name" value="SYNTROPHIN"/>
    <property type="match status" value="1"/>
</dbReference>
<evidence type="ECO:0000259" key="5">
    <source>
        <dbReference type="PROSITE" id="PS50106"/>
    </source>
</evidence>
<dbReference type="InterPro" id="IPR011993">
    <property type="entry name" value="PH-like_dom_sf"/>
</dbReference>
<comment type="similarity">
    <text evidence="2">Belongs to the syntrophin family.</text>
</comment>
<dbReference type="RefSeq" id="XP_008181449.2">
    <property type="nucleotide sequence ID" value="XM_008183227.3"/>
</dbReference>
<organism evidence="6 7">
    <name type="scientific">Acyrthosiphon pisum</name>
    <name type="common">Pea aphid</name>
    <dbReference type="NCBI Taxonomy" id="7029"/>
    <lineage>
        <taxon>Eukaryota</taxon>
        <taxon>Metazoa</taxon>
        <taxon>Ecdysozoa</taxon>
        <taxon>Arthropoda</taxon>
        <taxon>Hexapoda</taxon>
        <taxon>Insecta</taxon>
        <taxon>Pterygota</taxon>
        <taxon>Neoptera</taxon>
        <taxon>Paraneoptera</taxon>
        <taxon>Hemiptera</taxon>
        <taxon>Sternorrhyncha</taxon>
        <taxon>Aphidomorpha</taxon>
        <taxon>Aphidoidea</taxon>
        <taxon>Aphididae</taxon>
        <taxon>Macrosiphini</taxon>
        <taxon>Acyrthosiphon</taxon>
    </lineage>
</organism>